<comment type="caution">
    <text evidence="1">The sequence shown here is derived from an EMBL/GenBank/DDBJ whole genome shotgun (WGS) entry which is preliminary data.</text>
</comment>
<protein>
    <submittedName>
        <fullName evidence="1">Uncharacterized protein</fullName>
    </submittedName>
</protein>
<sequence length="69" mass="7428">MTGTLLVTDEDVSDLLGVEQRVVHGQDAPARETEDDLHTEFLERSDDGLGATHALRGHRCRTDGAGAGR</sequence>
<accession>A0ABQ1UUX9</accession>
<reference evidence="2" key="1">
    <citation type="journal article" date="2019" name="Int. J. Syst. Evol. Microbiol.">
        <title>The Global Catalogue of Microorganisms (GCM) 10K type strain sequencing project: providing services to taxonomists for standard genome sequencing and annotation.</title>
        <authorList>
            <consortium name="The Broad Institute Genomics Platform"/>
            <consortium name="The Broad Institute Genome Sequencing Center for Infectious Disease"/>
            <person name="Wu L."/>
            <person name="Ma J."/>
        </authorList>
    </citation>
    <scope>NUCLEOTIDE SEQUENCE [LARGE SCALE GENOMIC DNA]</scope>
    <source>
        <strain evidence="2">CCM 7855</strain>
    </source>
</reference>
<dbReference type="Proteomes" id="UP000632454">
    <property type="component" value="Unassembled WGS sequence"/>
</dbReference>
<evidence type="ECO:0000313" key="1">
    <source>
        <dbReference type="EMBL" id="GGF27758.1"/>
    </source>
</evidence>
<dbReference type="EMBL" id="BMCS01000001">
    <property type="protein sequence ID" value="GGF27758.1"/>
    <property type="molecule type" value="Genomic_DNA"/>
</dbReference>
<name>A0ABQ1UUX9_9NOCA</name>
<gene>
    <name evidence="1" type="ORF">GCM10007298_24490</name>
</gene>
<evidence type="ECO:0000313" key="2">
    <source>
        <dbReference type="Proteomes" id="UP000632454"/>
    </source>
</evidence>
<keyword evidence="2" id="KW-1185">Reference proteome</keyword>
<proteinExistence type="predicted"/>
<organism evidence="1 2">
    <name type="scientific">Williamsia phyllosphaerae</name>
    <dbReference type="NCBI Taxonomy" id="885042"/>
    <lineage>
        <taxon>Bacteria</taxon>
        <taxon>Bacillati</taxon>
        <taxon>Actinomycetota</taxon>
        <taxon>Actinomycetes</taxon>
        <taxon>Mycobacteriales</taxon>
        <taxon>Nocardiaceae</taxon>
        <taxon>Williamsia</taxon>
    </lineage>
</organism>